<keyword evidence="2" id="KW-1003">Cell membrane</keyword>
<evidence type="ECO:0000256" key="1">
    <source>
        <dbReference type="ARBA" id="ARBA00004651"/>
    </source>
</evidence>
<keyword evidence="5 6" id="KW-0472">Membrane</keyword>
<feature type="transmembrane region" description="Helical" evidence="6">
    <location>
        <begin position="46"/>
        <end position="70"/>
    </location>
</feature>
<feature type="transmembrane region" description="Helical" evidence="6">
    <location>
        <begin position="352"/>
        <end position="376"/>
    </location>
</feature>
<keyword evidence="9" id="KW-1185">Reference proteome</keyword>
<evidence type="ECO:0000256" key="4">
    <source>
        <dbReference type="ARBA" id="ARBA00022989"/>
    </source>
</evidence>
<feature type="transmembrane region" description="Helical" evidence="6">
    <location>
        <begin position="396"/>
        <end position="418"/>
    </location>
</feature>
<dbReference type="InterPro" id="IPR038766">
    <property type="entry name" value="Membrane_comp_ABC_pdt"/>
</dbReference>
<feature type="transmembrane region" description="Helical" evidence="6">
    <location>
        <begin position="767"/>
        <end position="789"/>
    </location>
</feature>
<keyword evidence="4 6" id="KW-1133">Transmembrane helix</keyword>
<feature type="transmembrane region" description="Helical" evidence="6">
    <location>
        <begin position="729"/>
        <end position="755"/>
    </location>
</feature>
<proteinExistence type="predicted"/>
<dbReference type="PANTHER" id="PTHR30287">
    <property type="entry name" value="MEMBRANE COMPONENT OF PREDICTED ABC SUPERFAMILY METABOLITE UPTAKE TRANSPORTER"/>
    <property type="match status" value="1"/>
</dbReference>
<dbReference type="EMBL" id="CP108482">
    <property type="protein sequence ID" value="WUS60115.1"/>
    <property type="molecule type" value="Genomic_DNA"/>
</dbReference>
<evidence type="ECO:0000256" key="6">
    <source>
        <dbReference type="SAM" id="Phobius"/>
    </source>
</evidence>
<evidence type="ECO:0000256" key="2">
    <source>
        <dbReference type="ARBA" id="ARBA00022475"/>
    </source>
</evidence>
<evidence type="ECO:0000256" key="3">
    <source>
        <dbReference type="ARBA" id="ARBA00022692"/>
    </source>
</evidence>
<evidence type="ECO:0000259" key="7">
    <source>
        <dbReference type="Pfam" id="PF02687"/>
    </source>
</evidence>
<dbReference type="InterPro" id="IPR003838">
    <property type="entry name" value="ABC3_permease_C"/>
</dbReference>
<feature type="transmembrane region" description="Helical" evidence="6">
    <location>
        <begin position="446"/>
        <end position="470"/>
    </location>
</feature>
<feature type="transmembrane region" description="Helical" evidence="6">
    <location>
        <begin position="310"/>
        <end position="331"/>
    </location>
</feature>
<feature type="transmembrane region" description="Helical" evidence="6">
    <location>
        <begin position="268"/>
        <end position="290"/>
    </location>
</feature>
<feature type="domain" description="ABC3 transporter permease C-terminal" evidence="7">
    <location>
        <begin position="222"/>
        <end position="332"/>
    </location>
</feature>
<accession>A0ABZ1WGR9</accession>
<feature type="transmembrane region" description="Helical" evidence="6">
    <location>
        <begin position="681"/>
        <end position="700"/>
    </location>
</feature>
<dbReference type="RefSeq" id="WP_329493801.1">
    <property type="nucleotide sequence ID" value="NZ_CP108460.1"/>
</dbReference>
<evidence type="ECO:0000256" key="5">
    <source>
        <dbReference type="ARBA" id="ARBA00023136"/>
    </source>
</evidence>
<evidence type="ECO:0000313" key="9">
    <source>
        <dbReference type="Proteomes" id="UP001432014"/>
    </source>
</evidence>
<dbReference type="PANTHER" id="PTHR30287:SF2">
    <property type="entry name" value="BLL1001 PROTEIN"/>
    <property type="match status" value="1"/>
</dbReference>
<feature type="transmembrane region" description="Helical" evidence="6">
    <location>
        <begin position="213"/>
        <end position="236"/>
    </location>
</feature>
<reference evidence="8 9" key="1">
    <citation type="submission" date="2022-10" db="EMBL/GenBank/DDBJ databases">
        <title>The complete genomes of actinobacterial strains from the NBC collection.</title>
        <authorList>
            <person name="Joergensen T.S."/>
            <person name="Alvarez Arevalo M."/>
            <person name="Sterndorff E.B."/>
            <person name="Faurdal D."/>
            <person name="Vuksanovic O."/>
            <person name="Mourched A.-S."/>
            <person name="Charusanti P."/>
            <person name="Shaw S."/>
            <person name="Blin K."/>
            <person name="Weber T."/>
        </authorList>
    </citation>
    <scope>NUCLEOTIDE SEQUENCE [LARGE SCALE GENOMIC DNA]</scope>
    <source>
        <strain evidence="8 9">NBC_01247</strain>
    </source>
</reference>
<name>A0ABZ1WGR9_9ACTN</name>
<gene>
    <name evidence="8" type="ORF">OG469_34270</name>
</gene>
<comment type="subcellular location">
    <subcellularLocation>
        <location evidence="1">Cell membrane</location>
        <topology evidence="1">Multi-pass membrane protein</topology>
    </subcellularLocation>
</comment>
<sequence length="804" mass="83835">MSAPTPASPRAVAPPAADRVRSPLLAQLGLGARLALGSGREGWGRLLLTACGVGLGVALLLFTAAFPGIVEHRNQRLYVQNDTFGSDSPVPPGDRSLLIAVADTTFKGTPIRGRVVQPEGAHAPLPPGVAAYPQPGRMVVSPALAELLNAPGSRLLRDRLPYPVVGTIGPAGLLGPGQADYLLGSDRLTVDTGARRITAFGHFSPPKPMDPKLILLNLVGLMVMLAPVGVFLAAAARFGGEQRDRRLAALRLGGADRRMTARFAAGESLVGTVLGLLAGTALFLAGRHLIEQITVAGFSFYAADVSPQPALAALVAVLVPLMAIGVTLLAMRRVTADPLGVVRRTGEGRRRVWWRLLLPLTGLAVMAVALMLPTQYNPSGMKQSAVFNSVQDTRGSLLVAFGVLLMLVGVCTLLPWLVEAVTRRAPGGALSWQLAIRRLQLGSGPASIAVSGIVVAVAGAIALQALFLGVSASYEDVRRPLPTAGRYQQSTSFPGGAAQADALADRLAQAPGVTATAAYTEFPVTSVSGQDWTRIRIADCAVLGGFAALPSCKDGDAFVMRPGLSDAAAASPKPGADVRAAVFDGEGEPPVWQLPAVTATVDGIAGANGRPDSGMLLITPAAVPATVLRGQPATVLVGMAPGLPDPNEQLITDAMAISPQSHTAFPPDRQQDQTYLAVKRLLTAGSVLTLLLVALSLLVGQLERFREQRRILGVLYAFGTRRRVLGLSVLWQTLLPMALGLALATVGGLLMGPMLQYTAGLAFALDWASMLAMVGIASGAVLLTTLLGLPKLLRLMRPNALRYE</sequence>
<keyword evidence="3 6" id="KW-0812">Transmembrane</keyword>
<protein>
    <submittedName>
        <fullName evidence="8">ABC transporter permease</fullName>
    </submittedName>
</protein>
<feature type="domain" description="ABC3 transporter permease C-terminal" evidence="7">
    <location>
        <begin position="686"/>
        <end position="794"/>
    </location>
</feature>
<dbReference type="Proteomes" id="UP001432014">
    <property type="component" value="Chromosome"/>
</dbReference>
<dbReference type="Pfam" id="PF02687">
    <property type="entry name" value="FtsX"/>
    <property type="match status" value="2"/>
</dbReference>
<evidence type="ECO:0000313" key="8">
    <source>
        <dbReference type="EMBL" id="WUS60115.1"/>
    </source>
</evidence>
<organism evidence="8 9">
    <name type="scientific">Kitasatospora herbaricolor</name>
    <dbReference type="NCBI Taxonomy" id="68217"/>
    <lineage>
        <taxon>Bacteria</taxon>
        <taxon>Bacillati</taxon>
        <taxon>Actinomycetota</taxon>
        <taxon>Actinomycetes</taxon>
        <taxon>Kitasatosporales</taxon>
        <taxon>Streptomycetaceae</taxon>
        <taxon>Kitasatospora</taxon>
    </lineage>
</organism>